<dbReference type="FunFam" id="3.40.50.1110:FF:000002">
    <property type="entry name" value="isoamyl acetate-hydrolyzing esterase 1 homolog"/>
    <property type="match status" value="1"/>
</dbReference>
<dbReference type="GO" id="GO:0016042">
    <property type="term" value="P:lipid catabolic process"/>
    <property type="evidence" value="ECO:0007669"/>
    <property type="project" value="UniProtKB-KW"/>
</dbReference>
<dbReference type="InterPro" id="IPR036514">
    <property type="entry name" value="SGNH_hydro_sf"/>
</dbReference>
<keyword evidence="5" id="KW-1185">Reference proteome</keyword>
<dbReference type="InterPro" id="IPR045136">
    <property type="entry name" value="Iah1-like"/>
</dbReference>
<evidence type="ECO:0000256" key="3">
    <source>
        <dbReference type="ARBA" id="ARBA00022963"/>
    </source>
</evidence>
<evidence type="ECO:0000256" key="1">
    <source>
        <dbReference type="ARBA" id="ARBA00008668"/>
    </source>
</evidence>
<organism evidence="4 5">
    <name type="scientific">Morus notabilis</name>
    <dbReference type="NCBI Taxonomy" id="981085"/>
    <lineage>
        <taxon>Eukaryota</taxon>
        <taxon>Viridiplantae</taxon>
        <taxon>Streptophyta</taxon>
        <taxon>Embryophyta</taxon>
        <taxon>Tracheophyta</taxon>
        <taxon>Spermatophyta</taxon>
        <taxon>Magnoliopsida</taxon>
        <taxon>eudicotyledons</taxon>
        <taxon>Gunneridae</taxon>
        <taxon>Pentapetalae</taxon>
        <taxon>rosids</taxon>
        <taxon>fabids</taxon>
        <taxon>Rosales</taxon>
        <taxon>Moraceae</taxon>
        <taxon>Moreae</taxon>
        <taxon>Morus</taxon>
    </lineage>
</organism>
<keyword evidence="3" id="KW-0442">Lipid degradation</keyword>
<dbReference type="InterPro" id="IPR001087">
    <property type="entry name" value="GDSL"/>
</dbReference>
<dbReference type="AlphaFoldDB" id="W9RZP0"/>
<dbReference type="STRING" id="981085.W9RZP0"/>
<gene>
    <name evidence="4" type="ORF">L484_006152</name>
</gene>
<dbReference type="SUPFAM" id="SSF52266">
    <property type="entry name" value="SGNH hydrolase"/>
    <property type="match status" value="1"/>
</dbReference>
<evidence type="ECO:0000256" key="2">
    <source>
        <dbReference type="ARBA" id="ARBA00022801"/>
    </source>
</evidence>
<sequence>MRPKIYLFGDSITEESFGDGGWGSSLAHHFARTVDVVLRGYSGYNTRWAVKVAERVFGAAEGGGGGVNNEEPLVVTVFFGANDACLPNRCSAFQHVPLDEYKRNLRSIVSFLKKRWPTTRILLITPPPIDEDGRLRHPYIENPSNEPERTNEAAGAYAKACVKLAGECGIPVIDLWTKMQQFPDWKNACLRLGFEINPETRQIPPDEKTTSRTKKKEETLDKDDLYLVRIPAILRPSLRDGLHLTRSGNEIVFEEVVKKLAEEGFSPETLPVDLPLITEIDPRDPLKSFQQ</sequence>
<dbReference type="Proteomes" id="UP000030645">
    <property type="component" value="Unassembled WGS sequence"/>
</dbReference>
<dbReference type="PANTHER" id="PTHR14209:SF19">
    <property type="entry name" value="ISOAMYL ACETATE-HYDROLYZING ESTERASE 1 HOMOLOG"/>
    <property type="match status" value="1"/>
</dbReference>
<dbReference type="Gene3D" id="3.40.50.1110">
    <property type="entry name" value="SGNH hydrolase"/>
    <property type="match status" value="1"/>
</dbReference>
<proteinExistence type="inferred from homology"/>
<keyword evidence="2" id="KW-0378">Hydrolase</keyword>
<dbReference type="PANTHER" id="PTHR14209">
    <property type="entry name" value="ISOAMYL ACETATE-HYDROLYZING ESTERASE 1"/>
    <property type="match status" value="1"/>
</dbReference>
<name>W9RZP0_9ROSA</name>
<comment type="similarity">
    <text evidence="1">Belongs to the 'GDSL' lipolytic enzyme family.</text>
</comment>
<protein>
    <submittedName>
        <fullName evidence="4">GDSL esterase/lipase</fullName>
    </submittedName>
</protein>
<accession>W9RZP0</accession>
<dbReference type="GO" id="GO:0016788">
    <property type="term" value="F:hydrolase activity, acting on ester bonds"/>
    <property type="evidence" value="ECO:0007669"/>
    <property type="project" value="InterPro"/>
</dbReference>
<dbReference type="eggNOG" id="KOG3035">
    <property type="taxonomic scope" value="Eukaryota"/>
</dbReference>
<dbReference type="EMBL" id="KE345867">
    <property type="protein sequence ID" value="EXC19457.1"/>
    <property type="molecule type" value="Genomic_DNA"/>
</dbReference>
<dbReference type="Pfam" id="PF00657">
    <property type="entry name" value="Lipase_GDSL"/>
    <property type="match status" value="1"/>
</dbReference>
<reference evidence="5" key="1">
    <citation type="submission" date="2013-01" db="EMBL/GenBank/DDBJ databases">
        <title>Draft Genome Sequence of a Mulberry Tree, Morus notabilis C.K. Schneid.</title>
        <authorList>
            <person name="He N."/>
            <person name="Zhao S."/>
        </authorList>
    </citation>
    <scope>NUCLEOTIDE SEQUENCE</scope>
</reference>
<keyword evidence="3" id="KW-0443">Lipid metabolism</keyword>
<evidence type="ECO:0000313" key="5">
    <source>
        <dbReference type="Proteomes" id="UP000030645"/>
    </source>
</evidence>
<evidence type="ECO:0000313" key="4">
    <source>
        <dbReference type="EMBL" id="EXC19457.1"/>
    </source>
</evidence>
<dbReference type="CDD" id="cd01838">
    <property type="entry name" value="Isoamyl_acetate_hydrolase_like"/>
    <property type="match status" value="1"/>
</dbReference>